<dbReference type="RefSeq" id="WP_319843787.1">
    <property type="nucleotide sequence ID" value="NZ_JAXAFJ010000002.1"/>
</dbReference>
<reference evidence="2 3" key="1">
    <citation type="submission" date="2023-11" db="EMBL/GenBank/DDBJ databases">
        <authorList>
            <person name="Bao R."/>
        </authorList>
    </citation>
    <scope>NUCLEOTIDE SEQUENCE [LARGE SCALE GENOMIC DNA]</scope>
    <source>
        <strain evidence="2 3">PJ23</strain>
    </source>
</reference>
<keyword evidence="3" id="KW-1185">Reference proteome</keyword>
<evidence type="ECO:0000256" key="1">
    <source>
        <dbReference type="SAM" id="MobiDB-lite"/>
    </source>
</evidence>
<accession>A0ABU4RNB5</accession>
<protein>
    <submittedName>
        <fullName evidence="2">Uncharacterized protein</fullName>
    </submittedName>
</protein>
<organism evidence="2 3">
    <name type="scientific">Terrihabitans rhizophilus</name>
    <dbReference type="NCBI Taxonomy" id="3092662"/>
    <lineage>
        <taxon>Bacteria</taxon>
        <taxon>Pseudomonadati</taxon>
        <taxon>Pseudomonadota</taxon>
        <taxon>Alphaproteobacteria</taxon>
        <taxon>Hyphomicrobiales</taxon>
        <taxon>Terrihabitans</taxon>
    </lineage>
</organism>
<comment type="caution">
    <text evidence="2">The sequence shown here is derived from an EMBL/GenBank/DDBJ whole genome shotgun (WGS) entry which is preliminary data.</text>
</comment>
<feature type="region of interest" description="Disordered" evidence="1">
    <location>
        <begin position="47"/>
        <end position="70"/>
    </location>
</feature>
<evidence type="ECO:0000313" key="3">
    <source>
        <dbReference type="Proteomes" id="UP001274321"/>
    </source>
</evidence>
<proteinExistence type="predicted"/>
<sequence length="70" mass="7051">MTDHPGAALHVAGAGASYAVKSLAQDGAEIVHHGLEAVVEKVERLTSSLKGGTAGEPSGKTAPVEDDETK</sequence>
<dbReference type="EMBL" id="JAXAFJ010000002">
    <property type="protein sequence ID" value="MDX6805683.1"/>
    <property type="molecule type" value="Genomic_DNA"/>
</dbReference>
<name>A0ABU4RNB5_9HYPH</name>
<dbReference type="Proteomes" id="UP001274321">
    <property type="component" value="Unassembled WGS sequence"/>
</dbReference>
<gene>
    <name evidence="2" type="ORF">SCD90_06380</name>
</gene>
<evidence type="ECO:0000313" key="2">
    <source>
        <dbReference type="EMBL" id="MDX6805683.1"/>
    </source>
</evidence>